<dbReference type="GeneID" id="69801886"/>
<reference evidence="1 2" key="1">
    <citation type="journal article" date="2015" name="Genome Announc.">
        <title>Expanding the biotechnology potential of lactobacilli through comparative genomics of 213 strains and associated genera.</title>
        <authorList>
            <person name="Sun Z."/>
            <person name="Harris H.M."/>
            <person name="McCann A."/>
            <person name="Guo C."/>
            <person name="Argimon S."/>
            <person name="Zhang W."/>
            <person name="Yang X."/>
            <person name="Jeffery I.B."/>
            <person name="Cooney J.C."/>
            <person name="Kagawa T.F."/>
            <person name="Liu W."/>
            <person name="Song Y."/>
            <person name="Salvetti E."/>
            <person name="Wrobel A."/>
            <person name="Rasinkangas P."/>
            <person name="Parkhill J."/>
            <person name="Rea M.C."/>
            <person name="O'Sullivan O."/>
            <person name="Ritari J."/>
            <person name="Douillard F.P."/>
            <person name="Paul Ross R."/>
            <person name="Yang R."/>
            <person name="Briner A.E."/>
            <person name="Felis G.E."/>
            <person name="de Vos W.M."/>
            <person name="Barrangou R."/>
            <person name="Klaenhammer T.R."/>
            <person name="Caufield P.W."/>
            <person name="Cui Y."/>
            <person name="Zhang H."/>
            <person name="O'Toole P.W."/>
        </authorList>
    </citation>
    <scope>NUCLEOTIDE SEQUENCE [LARGE SCALE GENOMIC DNA]</scope>
    <source>
        <strain evidence="1 2">DSM 5707</strain>
    </source>
</reference>
<evidence type="ECO:0000313" key="2">
    <source>
        <dbReference type="Proteomes" id="UP000051957"/>
    </source>
</evidence>
<dbReference type="RefSeq" id="WP_057909346.1">
    <property type="nucleotide sequence ID" value="NZ_AZGK01000001.1"/>
</dbReference>
<evidence type="ECO:0000313" key="1">
    <source>
        <dbReference type="EMBL" id="KRM47603.1"/>
    </source>
</evidence>
<gene>
    <name evidence="1" type="ORF">FC51_GL000077</name>
</gene>
<dbReference type="Proteomes" id="UP000051957">
    <property type="component" value="Unassembled WGS sequence"/>
</dbReference>
<organism evidence="1 2">
    <name type="scientific">Lentilactobacillus parabuchneri DSM 5707 = NBRC 107865</name>
    <dbReference type="NCBI Taxonomy" id="1423784"/>
    <lineage>
        <taxon>Bacteria</taxon>
        <taxon>Bacillati</taxon>
        <taxon>Bacillota</taxon>
        <taxon>Bacilli</taxon>
        <taxon>Lactobacillales</taxon>
        <taxon>Lactobacillaceae</taxon>
        <taxon>Lentilactobacillus</taxon>
    </lineage>
</organism>
<dbReference type="AlphaFoldDB" id="A0A0R1Z928"/>
<sequence>MASNSDTIYHVLSYIKSHPDKVETKRDVYDNVVEMYLDDDVKLGNPEIYFPKQRLMVNLMSPDFMSMYSDLLDFFHDQTKVKDASYHELWVTSSHLVDKHKYLIDLSFE</sequence>
<proteinExistence type="predicted"/>
<dbReference type="PATRIC" id="fig|1423784.4.peg.77"/>
<dbReference type="EMBL" id="AZGK01000001">
    <property type="protein sequence ID" value="KRM47603.1"/>
    <property type="molecule type" value="Genomic_DNA"/>
</dbReference>
<name>A0A0R1Z928_9LACO</name>
<protein>
    <submittedName>
        <fullName evidence="1">Uncharacterized protein</fullName>
    </submittedName>
</protein>
<comment type="caution">
    <text evidence="1">The sequence shown here is derived from an EMBL/GenBank/DDBJ whole genome shotgun (WGS) entry which is preliminary data.</text>
</comment>
<accession>A0A0R1Z928</accession>